<sequence length="128" mass="14184">MAEALSISQPSVVALEKGGNDIKLFQTKENLMTTFNKILNPMYSTIATYSIQDDGAINAKYVIGTGVDEEGQVTDFTPIIESYKWIDSENAKGILEAPLTEDDLGKTPTQIMLDRIYRHLKEKGDIVV</sequence>
<evidence type="ECO:0000313" key="1">
    <source>
        <dbReference type="EMBL" id="SUU36069.1"/>
    </source>
</evidence>
<protein>
    <submittedName>
        <fullName evidence="1">Uncharacterized protein</fullName>
    </submittedName>
</protein>
<accession>A0A380VCK1</accession>
<dbReference type="Proteomes" id="UP000254507">
    <property type="component" value="Unassembled WGS sequence"/>
</dbReference>
<evidence type="ECO:0000313" key="2">
    <source>
        <dbReference type="Proteomes" id="UP000254507"/>
    </source>
</evidence>
<dbReference type="AlphaFoldDB" id="A0A380VCK1"/>
<proteinExistence type="predicted"/>
<name>A0A380VCK1_9PAST</name>
<dbReference type="EMBL" id="UFSB01000001">
    <property type="protein sequence ID" value="SUU36069.1"/>
    <property type="molecule type" value="Genomic_DNA"/>
</dbReference>
<organism evidence="1 2">
    <name type="scientific">Actinobacillus seminis</name>
    <dbReference type="NCBI Taxonomy" id="722"/>
    <lineage>
        <taxon>Bacteria</taxon>
        <taxon>Pseudomonadati</taxon>
        <taxon>Pseudomonadota</taxon>
        <taxon>Gammaproteobacteria</taxon>
        <taxon>Pasteurellales</taxon>
        <taxon>Pasteurellaceae</taxon>
        <taxon>Actinobacillus</taxon>
    </lineage>
</organism>
<gene>
    <name evidence="1" type="ORF">NCTC10851_01090</name>
</gene>
<reference evidence="1 2" key="1">
    <citation type="submission" date="2018-06" db="EMBL/GenBank/DDBJ databases">
        <authorList>
            <consortium name="Pathogen Informatics"/>
            <person name="Doyle S."/>
        </authorList>
    </citation>
    <scope>NUCLEOTIDE SEQUENCE [LARGE SCALE GENOMIC DNA]</scope>
    <source>
        <strain evidence="1 2">NCTC10851</strain>
    </source>
</reference>
<dbReference type="RefSeq" id="WP_419670241.1">
    <property type="nucleotide sequence ID" value="NZ_NLFK01000003.1"/>
</dbReference>